<comment type="subcellular location">
    <subcellularLocation>
        <location evidence="2">Cell membrane</location>
    </subcellularLocation>
</comment>
<dbReference type="InterPro" id="IPR003661">
    <property type="entry name" value="HisK_dim/P_dom"/>
</dbReference>
<keyword evidence="5" id="KW-0813">Transport</keyword>
<dbReference type="FunFam" id="3.30.565.10:FF:000006">
    <property type="entry name" value="Sensor histidine kinase WalK"/>
    <property type="match status" value="1"/>
</dbReference>
<dbReference type="InterPro" id="IPR036097">
    <property type="entry name" value="HisK_dim/P_sf"/>
</dbReference>
<dbReference type="GO" id="GO:0000155">
    <property type="term" value="F:phosphorelay sensor kinase activity"/>
    <property type="evidence" value="ECO:0007669"/>
    <property type="project" value="InterPro"/>
</dbReference>
<evidence type="ECO:0000256" key="11">
    <source>
        <dbReference type="ARBA" id="ARBA00022741"/>
    </source>
</evidence>
<dbReference type="InterPro" id="IPR035965">
    <property type="entry name" value="PAS-like_dom_sf"/>
</dbReference>
<evidence type="ECO:0000256" key="7">
    <source>
        <dbReference type="ARBA" id="ARBA00022553"/>
    </source>
</evidence>
<keyword evidence="12 19" id="KW-0418">Kinase</keyword>
<dbReference type="GO" id="GO:0004721">
    <property type="term" value="F:phosphoprotein phosphatase activity"/>
    <property type="evidence" value="ECO:0007669"/>
    <property type="project" value="InterPro"/>
</dbReference>
<dbReference type="SMART" id="SM00387">
    <property type="entry name" value="HATPase_c"/>
    <property type="match status" value="1"/>
</dbReference>
<proteinExistence type="predicted"/>
<dbReference type="Proteomes" id="UP000276634">
    <property type="component" value="Unassembled WGS sequence"/>
</dbReference>
<gene>
    <name evidence="19" type="ORF">EDC57_1049</name>
</gene>
<organism evidence="19 20">
    <name type="scientific">Inmirania thermothiophila</name>
    <dbReference type="NCBI Taxonomy" id="1750597"/>
    <lineage>
        <taxon>Bacteria</taxon>
        <taxon>Pseudomonadati</taxon>
        <taxon>Pseudomonadota</taxon>
        <taxon>Gammaproteobacteria</taxon>
        <taxon>Chromatiales</taxon>
        <taxon>Ectothiorhodospiraceae</taxon>
        <taxon>Inmirania</taxon>
    </lineage>
</organism>
<dbReference type="SMART" id="SM00388">
    <property type="entry name" value="HisKA"/>
    <property type="match status" value="1"/>
</dbReference>
<evidence type="ECO:0000256" key="3">
    <source>
        <dbReference type="ARBA" id="ARBA00012438"/>
    </source>
</evidence>
<evidence type="ECO:0000256" key="5">
    <source>
        <dbReference type="ARBA" id="ARBA00022448"/>
    </source>
</evidence>
<dbReference type="GO" id="GO:0005524">
    <property type="term" value="F:ATP binding"/>
    <property type="evidence" value="ECO:0007669"/>
    <property type="project" value="UniProtKB-KW"/>
</dbReference>
<dbReference type="SUPFAM" id="SSF55785">
    <property type="entry name" value="PYP-like sensor domain (PAS domain)"/>
    <property type="match status" value="1"/>
</dbReference>
<dbReference type="RefSeq" id="WP_123400769.1">
    <property type="nucleotide sequence ID" value="NZ_RJVI01000001.1"/>
</dbReference>
<dbReference type="EMBL" id="RJVI01000001">
    <property type="protein sequence ID" value="ROR35132.1"/>
    <property type="molecule type" value="Genomic_DNA"/>
</dbReference>
<evidence type="ECO:0000259" key="18">
    <source>
        <dbReference type="PROSITE" id="PS50109"/>
    </source>
</evidence>
<dbReference type="Gene3D" id="3.30.565.10">
    <property type="entry name" value="Histidine kinase-like ATPase, C-terminal domain"/>
    <property type="match status" value="1"/>
</dbReference>
<evidence type="ECO:0000256" key="17">
    <source>
        <dbReference type="ARBA" id="ARBA00025207"/>
    </source>
</evidence>
<dbReference type="Gene3D" id="1.10.287.130">
    <property type="match status" value="1"/>
</dbReference>
<keyword evidence="11" id="KW-0547">Nucleotide-binding</keyword>
<dbReference type="AlphaFoldDB" id="A0A3N1YBT0"/>
<name>A0A3N1YBT0_9GAMM</name>
<evidence type="ECO:0000256" key="4">
    <source>
        <dbReference type="ARBA" id="ARBA00019665"/>
    </source>
</evidence>
<keyword evidence="8" id="KW-0592">Phosphate transport</keyword>
<evidence type="ECO:0000256" key="8">
    <source>
        <dbReference type="ARBA" id="ARBA00022592"/>
    </source>
</evidence>
<dbReference type="InterPro" id="IPR005467">
    <property type="entry name" value="His_kinase_dom"/>
</dbReference>
<evidence type="ECO:0000256" key="14">
    <source>
        <dbReference type="ARBA" id="ARBA00022989"/>
    </source>
</evidence>
<keyword evidence="13" id="KW-0067">ATP-binding</keyword>
<keyword evidence="15" id="KW-0902">Two-component regulatory system</keyword>
<dbReference type="CDD" id="cd00082">
    <property type="entry name" value="HisKA"/>
    <property type="match status" value="1"/>
</dbReference>
<dbReference type="Pfam" id="PF00512">
    <property type="entry name" value="HisKA"/>
    <property type="match status" value="1"/>
</dbReference>
<keyword evidence="16" id="KW-0472">Membrane</keyword>
<evidence type="ECO:0000256" key="13">
    <source>
        <dbReference type="ARBA" id="ARBA00022840"/>
    </source>
</evidence>
<dbReference type="GO" id="GO:0006817">
    <property type="term" value="P:phosphate ion transport"/>
    <property type="evidence" value="ECO:0007669"/>
    <property type="project" value="UniProtKB-KW"/>
</dbReference>
<feature type="domain" description="Histidine kinase" evidence="18">
    <location>
        <begin position="209"/>
        <end position="427"/>
    </location>
</feature>
<dbReference type="FunFam" id="1.10.287.130:FF:000001">
    <property type="entry name" value="Two-component sensor histidine kinase"/>
    <property type="match status" value="1"/>
</dbReference>
<evidence type="ECO:0000256" key="2">
    <source>
        <dbReference type="ARBA" id="ARBA00004236"/>
    </source>
</evidence>
<evidence type="ECO:0000256" key="10">
    <source>
        <dbReference type="ARBA" id="ARBA00022692"/>
    </source>
</evidence>
<dbReference type="InterPro" id="IPR014310">
    <property type="entry name" value="Sig_transdc_His_kinase_PhoR"/>
</dbReference>
<keyword evidence="14" id="KW-1133">Transmembrane helix</keyword>
<reference evidence="19 20" key="1">
    <citation type="submission" date="2018-11" db="EMBL/GenBank/DDBJ databases">
        <title>Genomic Encyclopedia of Type Strains, Phase IV (KMG-IV): sequencing the most valuable type-strain genomes for metagenomic binning, comparative biology and taxonomic classification.</title>
        <authorList>
            <person name="Goeker M."/>
        </authorList>
    </citation>
    <scope>NUCLEOTIDE SEQUENCE [LARGE SCALE GENOMIC DNA]</scope>
    <source>
        <strain evidence="19 20">DSM 100275</strain>
    </source>
</reference>
<evidence type="ECO:0000256" key="12">
    <source>
        <dbReference type="ARBA" id="ARBA00022777"/>
    </source>
</evidence>
<keyword evidence="10" id="KW-0812">Transmembrane</keyword>
<accession>A0A3N1YBT0</accession>
<dbReference type="PROSITE" id="PS50109">
    <property type="entry name" value="HIS_KIN"/>
    <property type="match status" value="1"/>
</dbReference>
<dbReference type="InterPro" id="IPR036890">
    <property type="entry name" value="HATPase_C_sf"/>
</dbReference>
<sequence>MAGPLLRELLWVAAGLALLAAAAAPLERAGAAVGTGLLLYLGWHLVQIARLLAWLADGRKAEPPEAPGLWGEVFDGLHRLQGRNRKRKKKLAKIIRRFQESTRAIPDATVVVSPGGEIEWFNDAAGRLLGLKSRDLGAHVNALLRHPDLVAYLQRGAFDEPVEIPAPADPARTLSVVAIPIAKRRRLLMARDVTRLKRLERIRRDFVANVSHELRTPLTVMTGHVEALSEAPDGDTLGAWRAEIQAVAEQTTRMRHLVEDLLELSRLEGDRRPPPERPVAVAALAAELAREARLLSGPRRHRIEVEADEGLVLLGAEGELRSAFANLVHNAVQYTPDGGRITIRWGAEGDGAVFVVTDTGIGIPAPHIPRLTERFYRVDVARSRESGGTGLGLAIVRHVLARHGARLEIESAVGRGSTFRCRFDAARVRRRAEAEAAG</sequence>
<evidence type="ECO:0000256" key="9">
    <source>
        <dbReference type="ARBA" id="ARBA00022679"/>
    </source>
</evidence>
<evidence type="ECO:0000256" key="15">
    <source>
        <dbReference type="ARBA" id="ARBA00023012"/>
    </source>
</evidence>
<dbReference type="InterPro" id="IPR003594">
    <property type="entry name" value="HATPase_dom"/>
</dbReference>
<evidence type="ECO:0000313" key="20">
    <source>
        <dbReference type="Proteomes" id="UP000276634"/>
    </source>
</evidence>
<comment type="catalytic activity">
    <reaction evidence="1">
        <text>ATP + protein L-histidine = ADP + protein N-phospho-L-histidine.</text>
        <dbReference type="EC" id="2.7.13.3"/>
    </reaction>
</comment>
<dbReference type="PRINTS" id="PR00344">
    <property type="entry name" value="BCTRLSENSOR"/>
</dbReference>
<comment type="function">
    <text evidence="17">Member of the two-component regulatory system PhoR/PhoB involved in the phosphate regulon genes expression. PhoR may function as a membrane-associated protein kinase that phosphorylates PhoB in response to environmental signals.</text>
</comment>
<dbReference type="PANTHER" id="PTHR45453">
    <property type="entry name" value="PHOSPHATE REGULON SENSOR PROTEIN PHOR"/>
    <property type="match status" value="1"/>
</dbReference>
<dbReference type="SUPFAM" id="SSF47384">
    <property type="entry name" value="Homodimeric domain of signal transducing histidine kinase"/>
    <property type="match status" value="1"/>
</dbReference>
<keyword evidence="7" id="KW-0597">Phosphoprotein</keyword>
<dbReference type="InterPro" id="IPR004358">
    <property type="entry name" value="Sig_transdc_His_kin-like_C"/>
</dbReference>
<dbReference type="NCBIfam" id="TIGR02966">
    <property type="entry name" value="phoR_proteo"/>
    <property type="match status" value="1"/>
</dbReference>
<dbReference type="Gene3D" id="3.30.450.20">
    <property type="entry name" value="PAS domain"/>
    <property type="match status" value="1"/>
</dbReference>
<comment type="caution">
    <text evidence="19">The sequence shown here is derived from an EMBL/GenBank/DDBJ whole genome shotgun (WGS) entry which is preliminary data.</text>
</comment>
<evidence type="ECO:0000256" key="6">
    <source>
        <dbReference type="ARBA" id="ARBA00022475"/>
    </source>
</evidence>
<dbReference type="InterPro" id="IPR021766">
    <property type="entry name" value="PhoR_N"/>
</dbReference>
<dbReference type="GO" id="GO:0016036">
    <property type="term" value="P:cellular response to phosphate starvation"/>
    <property type="evidence" value="ECO:0007669"/>
    <property type="project" value="TreeGrafter"/>
</dbReference>
<evidence type="ECO:0000313" key="19">
    <source>
        <dbReference type="EMBL" id="ROR35132.1"/>
    </source>
</evidence>
<dbReference type="CDD" id="cd00130">
    <property type="entry name" value="PAS"/>
    <property type="match status" value="1"/>
</dbReference>
<dbReference type="Pfam" id="PF11808">
    <property type="entry name" value="PhoR"/>
    <property type="match status" value="1"/>
</dbReference>
<dbReference type="PANTHER" id="PTHR45453:SF1">
    <property type="entry name" value="PHOSPHATE REGULON SENSOR PROTEIN PHOR"/>
    <property type="match status" value="1"/>
</dbReference>
<dbReference type="SMART" id="SM00091">
    <property type="entry name" value="PAS"/>
    <property type="match status" value="1"/>
</dbReference>
<dbReference type="EC" id="2.7.13.3" evidence="3"/>
<keyword evidence="9" id="KW-0808">Transferase</keyword>
<dbReference type="GO" id="GO:0005886">
    <property type="term" value="C:plasma membrane"/>
    <property type="evidence" value="ECO:0007669"/>
    <property type="project" value="UniProtKB-SubCell"/>
</dbReference>
<keyword evidence="6" id="KW-1003">Cell membrane</keyword>
<dbReference type="SUPFAM" id="SSF55874">
    <property type="entry name" value="ATPase domain of HSP90 chaperone/DNA topoisomerase II/histidine kinase"/>
    <property type="match status" value="1"/>
</dbReference>
<dbReference type="Pfam" id="PF02518">
    <property type="entry name" value="HATPase_c"/>
    <property type="match status" value="1"/>
</dbReference>
<keyword evidence="20" id="KW-1185">Reference proteome</keyword>
<dbReference type="InterPro" id="IPR000014">
    <property type="entry name" value="PAS"/>
</dbReference>
<protein>
    <recommendedName>
        <fullName evidence="4">Phosphate regulon sensor protein PhoR</fullName>
        <ecNumber evidence="3">2.7.13.3</ecNumber>
    </recommendedName>
</protein>
<evidence type="ECO:0000256" key="1">
    <source>
        <dbReference type="ARBA" id="ARBA00000085"/>
    </source>
</evidence>
<dbReference type="OrthoDB" id="9813151at2"/>
<evidence type="ECO:0000256" key="16">
    <source>
        <dbReference type="ARBA" id="ARBA00023136"/>
    </source>
</evidence>
<dbReference type="InterPro" id="IPR050351">
    <property type="entry name" value="BphY/WalK/GraS-like"/>
</dbReference>